<dbReference type="RefSeq" id="WP_074706280.1">
    <property type="nucleotide sequence ID" value="NZ_FOHI01000003.1"/>
</dbReference>
<evidence type="ECO:0000256" key="1">
    <source>
        <dbReference type="ARBA" id="ARBA00023125"/>
    </source>
</evidence>
<dbReference type="SUPFAM" id="SSF47413">
    <property type="entry name" value="lambda repressor-like DNA-binding domains"/>
    <property type="match status" value="1"/>
</dbReference>
<dbReference type="PANTHER" id="PTHR36924:SF1">
    <property type="entry name" value="ANTITOXIN HIGA-1"/>
    <property type="match status" value="1"/>
</dbReference>
<dbReference type="NCBIfam" id="TIGR02607">
    <property type="entry name" value="antidote_HigA"/>
    <property type="match status" value="1"/>
</dbReference>
<dbReference type="AlphaFoldDB" id="A0A1I0C1A0"/>
<dbReference type="PROSITE" id="PS50943">
    <property type="entry name" value="HTH_CROC1"/>
    <property type="match status" value="1"/>
</dbReference>
<dbReference type="SMART" id="SM00530">
    <property type="entry name" value="HTH_XRE"/>
    <property type="match status" value="1"/>
</dbReference>
<dbReference type="EMBL" id="FOHI01000003">
    <property type="protein sequence ID" value="SET13132.1"/>
    <property type="molecule type" value="Genomic_DNA"/>
</dbReference>
<accession>A0A1I0C1A0</accession>
<evidence type="ECO:0000313" key="4">
    <source>
        <dbReference type="Proteomes" id="UP000183339"/>
    </source>
</evidence>
<dbReference type="Pfam" id="PF01381">
    <property type="entry name" value="HTH_3"/>
    <property type="match status" value="1"/>
</dbReference>
<reference evidence="3 4" key="1">
    <citation type="submission" date="2016-10" db="EMBL/GenBank/DDBJ databases">
        <authorList>
            <person name="de Groot N.N."/>
        </authorList>
    </citation>
    <scope>NUCLEOTIDE SEQUENCE [LARGE SCALE GENOMIC DNA]</scope>
    <source>
        <strain evidence="3 4">Nl7</strain>
    </source>
</reference>
<dbReference type="InterPro" id="IPR013430">
    <property type="entry name" value="Toxin_antidote_HigA"/>
</dbReference>
<feature type="domain" description="HTH cro/C1-type" evidence="2">
    <location>
        <begin position="13"/>
        <end position="67"/>
    </location>
</feature>
<evidence type="ECO:0000313" key="3">
    <source>
        <dbReference type="EMBL" id="SET13132.1"/>
    </source>
</evidence>
<proteinExistence type="predicted"/>
<dbReference type="GO" id="GO:0003677">
    <property type="term" value="F:DNA binding"/>
    <property type="evidence" value="ECO:0007669"/>
    <property type="project" value="UniProtKB-KW"/>
</dbReference>
<dbReference type="InterPro" id="IPR010982">
    <property type="entry name" value="Lambda_DNA-bd_dom_sf"/>
</dbReference>
<sequence length="101" mass="11031">MAMKNPVHPGRIVKSTIEELDLSVTEAAKALNVSRPTLPSLINEKAGISPEMAVRLSKSMRSTPAFWMRLQMIFDLAQVEARADTIIVNQVVQPHPAPGGQ</sequence>
<dbReference type="Proteomes" id="UP000183339">
    <property type="component" value="Unassembled WGS sequence"/>
</dbReference>
<protein>
    <submittedName>
        <fullName evidence="3">Addiction module antidote protein, HigA family</fullName>
    </submittedName>
</protein>
<organism evidence="3 4">
    <name type="scientific">Nitrosospira multiformis</name>
    <dbReference type="NCBI Taxonomy" id="1231"/>
    <lineage>
        <taxon>Bacteria</taxon>
        <taxon>Pseudomonadati</taxon>
        <taxon>Pseudomonadota</taxon>
        <taxon>Betaproteobacteria</taxon>
        <taxon>Nitrosomonadales</taxon>
        <taxon>Nitrosomonadaceae</taxon>
        <taxon>Nitrosospira</taxon>
    </lineage>
</organism>
<keyword evidence="1" id="KW-0238">DNA-binding</keyword>
<name>A0A1I0C1A0_9PROT</name>
<dbReference type="OrthoDB" id="5297543at2"/>
<gene>
    <name evidence="3" type="ORF">SAMN05216412_103233</name>
</gene>
<evidence type="ECO:0000259" key="2">
    <source>
        <dbReference type="PROSITE" id="PS50943"/>
    </source>
</evidence>
<dbReference type="PANTHER" id="PTHR36924">
    <property type="entry name" value="ANTITOXIN HIGA-1"/>
    <property type="match status" value="1"/>
</dbReference>
<dbReference type="InterPro" id="IPR001387">
    <property type="entry name" value="Cro/C1-type_HTH"/>
</dbReference>
<dbReference type="Gene3D" id="1.10.260.40">
    <property type="entry name" value="lambda repressor-like DNA-binding domains"/>
    <property type="match status" value="1"/>
</dbReference>